<dbReference type="Gene3D" id="1.25.40.10">
    <property type="entry name" value="Tetratricopeptide repeat domain"/>
    <property type="match status" value="1"/>
</dbReference>
<keyword evidence="4" id="KW-1185">Reference proteome</keyword>
<dbReference type="PANTHER" id="PTHR10292:SF1">
    <property type="entry name" value="CLATHRIN HEAVY CHAIN"/>
    <property type="match status" value="1"/>
</dbReference>
<name>A0A4Z1T350_GIAMU</name>
<dbReference type="InterPro" id="IPR016024">
    <property type="entry name" value="ARM-type_fold"/>
</dbReference>
<dbReference type="EMBL" id="VDLU01000003">
    <property type="protein sequence ID" value="TNJ27477.1"/>
    <property type="molecule type" value="Genomic_DNA"/>
</dbReference>
<comment type="function">
    <text evidence="1">Clathrin is the major protein of the polyhedral coat of coated pits and vesicles.</text>
</comment>
<keyword evidence="1" id="KW-0968">Cytoplasmic vesicle</keyword>
<dbReference type="GO" id="GO:0032051">
    <property type="term" value="F:clathrin light chain binding"/>
    <property type="evidence" value="ECO:0007669"/>
    <property type="project" value="InterPro"/>
</dbReference>
<comment type="caution">
    <text evidence="3">The sequence shown here is derived from an EMBL/GenBank/DDBJ whole genome shotgun (WGS) entry which is preliminary data.</text>
</comment>
<comment type="subcellular location">
    <subcellularLocation>
        <location evidence="1">Cytoplasmic vesicle membrane</location>
        <topology evidence="1">Peripheral membrane protein</topology>
        <orientation evidence="1">Cytoplasmic side</orientation>
    </subcellularLocation>
    <subcellularLocation>
        <location evidence="1">Membrane</location>
        <location evidence="1">Coated pit</location>
        <topology evidence="1">Peripheral membrane protein</topology>
        <orientation evidence="1">Cytoplasmic side</orientation>
    </subcellularLocation>
</comment>
<evidence type="ECO:0000313" key="4">
    <source>
        <dbReference type="Proteomes" id="UP000315496"/>
    </source>
</evidence>
<accession>A0A4Z1T350</accession>
<dbReference type="Gene3D" id="1.25.40.730">
    <property type="match status" value="1"/>
</dbReference>
<dbReference type="InterPro" id="IPR055358">
    <property type="entry name" value="CHCR"/>
</dbReference>
<evidence type="ECO:0000313" key="3">
    <source>
        <dbReference type="EMBL" id="TNJ27477.1"/>
    </source>
</evidence>
<dbReference type="GO" id="GO:0006898">
    <property type="term" value="P:receptor-mediated endocytosis"/>
    <property type="evidence" value="ECO:0007669"/>
    <property type="project" value="TreeGrafter"/>
</dbReference>
<feature type="repeat" description="CHCR" evidence="2">
    <location>
        <begin position="1652"/>
        <end position="1800"/>
    </location>
</feature>
<dbReference type="Pfam" id="PF13838">
    <property type="entry name" value="Clathrin_H_link"/>
    <property type="match status" value="1"/>
</dbReference>
<dbReference type="GO" id="GO:0030132">
    <property type="term" value="C:clathrin coat of coated pit"/>
    <property type="evidence" value="ECO:0007669"/>
    <property type="project" value="InterPro"/>
</dbReference>
<dbReference type="GO" id="GO:0006886">
    <property type="term" value="P:intracellular protein transport"/>
    <property type="evidence" value="ECO:0007669"/>
    <property type="project" value="UniProtKB-UniRule"/>
</dbReference>
<reference evidence="3 4" key="1">
    <citation type="submission" date="2019-05" db="EMBL/GenBank/DDBJ databases">
        <title>The compact genome of Giardia muris reveals important steps in the evolution of intestinal protozoan parasites.</title>
        <authorList>
            <person name="Xu F."/>
            <person name="Jimenez-Gonzalez A."/>
            <person name="Einarsson E."/>
            <person name="Astvaldsson A."/>
            <person name="Peirasmaki D."/>
            <person name="Eckmann L."/>
            <person name="Andersson J.O."/>
            <person name="Svard S.G."/>
            <person name="Jerlstrom-Hultqvist J."/>
        </authorList>
    </citation>
    <scope>NUCLEOTIDE SEQUENCE [LARGE SCALE GENOMIC DNA]</scope>
    <source>
        <strain evidence="3 4">Roberts-Thomson</strain>
    </source>
</reference>
<dbReference type="PROSITE" id="PS50236">
    <property type="entry name" value="CHCR"/>
    <property type="match status" value="3"/>
</dbReference>
<dbReference type="SUPFAM" id="SSF50989">
    <property type="entry name" value="Clathrin heavy-chain terminal domain"/>
    <property type="match status" value="1"/>
</dbReference>
<evidence type="ECO:0000256" key="2">
    <source>
        <dbReference type="PROSITE-ProRule" id="PRU01006"/>
    </source>
</evidence>
<dbReference type="InterPro" id="IPR011990">
    <property type="entry name" value="TPR-like_helical_dom_sf"/>
</dbReference>
<dbReference type="Proteomes" id="UP000315496">
    <property type="component" value="Chromosome 3"/>
</dbReference>
<dbReference type="InterPro" id="IPR016025">
    <property type="entry name" value="Clathrin_H-chain_N"/>
</dbReference>
<dbReference type="InterPro" id="IPR016341">
    <property type="entry name" value="Clathrin_heavy_chain"/>
</dbReference>
<protein>
    <recommendedName>
        <fullName evidence="1">Clathrin heavy chain</fullName>
    </recommendedName>
</protein>
<proteinExistence type="inferred from homology"/>
<sequence length="1862" mass="204436">MPPVTDPVVVKDLFRLDAAGVTPDCFTPEGLAIASSRGACACSVGPTSSTLTLVSFPDFVSQSLPVQASAVLQSATNPNIIVLRTPTMLQTLDIVTKTPYGRYEFPAPIAVDYWAWASETRIALVCPDAVYFWDSMSGAFTPGFARDPSLTSTYAGSRVVDFSLSADGLWATVTALGVDQTQHPQGMVQLHSFATQQSRILSGQAARVLNYQLDADHPPTTLLVVAVKATGATEMSVTLTDPGQTSDSTGVSASGIVSTTLTVPLLPGLVASDYPAFVRVPPKLGLLYLFTKNGMLSILDLSTGTTVCTKGSGLGSIVALGPCPTDAPYASEYEFLGGTAEGAILGIGVDREHFLEHVAVTFNRPDFTYALALRTGLHGADSLFTQQFDGLFESQQWQAAVNVVKRAPPGCLRTDETLKRFTAASATFGASPQSPLAIYLSALTDDGGQLITPAESIALAGLFIEMQNTPAIESYLKQKQFHECVELADFLQQNNLERLAFQVYANAGKHEKAVAWLITQNQYTIIPQYRQKFPDYTPDYPSIIQQAATQALASPNSVDALAAVVQFALSLTQGMSPDTDADTILDISEVFQSLNRIKDATAILMDACRRFNFGEPTLAFQLKLVEMNEELDPEVAKTVRSYGIVDQVNRGILSKKSESEGQYQRAFDYADNDTECRRIAATYTPRIGRSIFSSPEWYANYIRRAQRFQSTDEATVRALFAFQQQMLEITLGGERVYAEHVAIGFARSSIVNTNPSLCVTVVKVFEKYELGDSEYVYIFLSNVAPICPDATIHGLLLKACLPSEKHCSRVLEMVKEDQCIDPKDTFDTLTTVAAASPDLLIASLHALCFRFKLGAELATFLCGEIKKKGIGKDTLFTLNAVLIIERYLTSFSPGETDSVLSALFAGGVMAEPPVSPVDSVFTPGILTRIISDPAVQAGCNLDRVTEVCLVNSKTVKIARTLLETRLASGASDKHTHTAFAKVLMDMHSGDAEKLISSDPYLDYASIGEFVIGSPARRVDMYLVELALQALEVGAFGIRMENQELGATLLDGDCALSYVYLAYSSASYKKLGLTLVTHHCNEFWQMALVTAMDGPADPELLSVITHDGKVPMLVHRGMLLQALMHDIGVPYSELDEAEIFALSSALLGIKDVEETAPRCLQAVLESILSSPMSPHVANTGLQNLLIVTAINNRDYSKVSAMIRAPEPHYDPVVIAKACIENASKAGYPPLYEEAFEAYRRAGRNTDAVMVLLDNVGLERGANFATLINQPEVWALVGSAQLDAAVEEGEKKDGRQATKNICDAIASFRAGNWIQDYQKLVLVAFRTAKAFEATCHVEVMTEVSAVADYLLQARELAYKGSQAQMQAEMDTALMYCYARLERYDDLRSFLESGTRPLEGQIPNRGDPRGVAQKCFSEDRYAAAQVLFEYEGDWTDLTLTYVKLHRYADAMEAARHAADKGCWRAIVEGCIDERNFTLAASAAMELVWDESEVIQIVAFYERGNFITELMEVLERGIEDPRAQTYTSLEGNIFTALSVVYCKYMWIARRRNADCLMTLIKTHGVRISIPLVLTWAREARMWGEVVYLLAASGEFNEALAEAIAHPPLSFDHAIVLKVAPHVSNAELVFRVAEFYLEYAPERFSEFLCQYQSAAVRGPHGVLLDPARIIGLARSNECIPMLIPYLEMLVDLNNESVNNILISLYLQSYNDEGLRRLISTTTAFDTETLLQRLTAEDQTAEMRKLAVCLYARLGRYDEGIQFGLRHEFYEDAAECAANSGNPEQAESLLRLVCGPEFPTPSIRKEVFAVVLIRCGSCLRSDVVLELAWSHRMLDFVMPYLISTMRRYGTSLTTLQTELDRCRAKGVF</sequence>
<dbReference type="VEuPathDB" id="GiardiaDB:GMRT_12453"/>
<gene>
    <name evidence="3" type="ORF">GMRT_12453</name>
</gene>
<dbReference type="GO" id="GO:0071439">
    <property type="term" value="C:clathrin complex"/>
    <property type="evidence" value="ECO:0007669"/>
    <property type="project" value="InterPro"/>
</dbReference>
<dbReference type="GO" id="GO:0030130">
    <property type="term" value="C:clathrin coat of trans-Golgi network vesicle"/>
    <property type="evidence" value="ECO:0007669"/>
    <property type="project" value="InterPro"/>
</dbReference>
<dbReference type="PIRSF" id="PIRSF002290">
    <property type="entry name" value="Clathrin_H_chain"/>
    <property type="match status" value="1"/>
</dbReference>
<dbReference type="OrthoDB" id="2113814at2759"/>
<dbReference type="Pfam" id="PF00637">
    <property type="entry name" value="Clathrin"/>
    <property type="match status" value="4"/>
</dbReference>
<evidence type="ECO:0000256" key="1">
    <source>
        <dbReference type="PIRNR" id="PIRNR002290"/>
    </source>
</evidence>
<dbReference type="Gene3D" id="2.130.10.110">
    <property type="entry name" value="Clathrin heavy-chain terminal domain"/>
    <property type="match status" value="1"/>
</dbReference>
<dbReference type="InterPro" id="IPR000547">
    <property type="entry name" value="Clathrin_H-chain/VPS_repeat"/>
</dbReference>
<keyword evidence="1" id="KW-0168">Coated pit</keyword>
<feature type="repeat" description="CHCR" evidence="2">
    <location>
        <begin position="1322"/>
        <end position="1476"/>
    </location>
</feature>
<keyword evidence="1" id="KW-0472">Membrane</keyword>
<dbReference type="GO" id="GO:0005198">
    <property type="term" value="F:structural molecule activity"/>
    <property type="evidence" value="ECO:0007669"/>
    <property type="project" value="InterPro"/>
</dbReference>
<comment type="similarity">
    <text evidence="1">Belongs to the clathrin heavy chain family.</text>
</comment>
<dbReference type="PANTHER" id="PTHR10292">
    <property type="entry name" value="CLATHRIN HEAVY CHAIN RELATED"/>
    <property type="match status" value="1"/>
</dbReference>
<organism evidence="3 4">
    <name type="scientific">Giardia muris</name>
    <dbReference type="NCBI Taxonomy" id="5742"/>
    <lineage>
        <taxon>Eukaryota</taxon>
        <taxon>Metamonada</taxon>
        <taxon>Diplomonadida</taxon>
        <taxon>Hexamitidae</taxon>
        <taxon>Giardiinae</taxon>
        <taxon>Giardia</taxon>
    </lineage>
</organism>
<dbReference type="SUPFAM" id="SSF48371">
    <property type="entry name" value="ARM repeat"/>
    <property type="match status" value="4"/>
</dbReference>
<feature type="repeat" description="CHCR" evidence="2">
    <location>
        <begin position="1130"/>
        <end position="1288"/>
    </location>
</feature>